<keyword evidence="3" id="KW-0472">Membrane</keyword>
<comment type="similarity">
    <text evidence="1">Belongs to the bacterial sugar transferase family.</text>
</comment>
<feature type="transmembrane region" description="Helical" evidence="3">
    <location>
        <begin position="44"/>
        <end position="65"/>
    </location>
</feature>
<keyword evidence="3" id="KW-0812">Transmembrane</keyword>
<dbReference type="PANTHER" id="PTHR30576:SF0">
    <property type="entry name" value="UNDECAPRENYL-PHOSPHATE N-ACETYLGALACTOSAMINYL 1-PHOSPHATE TRANSFERASE-RELATED"/>
    <property type="match status" value="1"/>
</dbReference>
<dbReference type="OrthoDB" id="9808602at2"/>
<keyword evidence="2" id="KW-0270">Exopolysaccharide synthesis</keyword>
<evidence type="ECO:0000256" key="2">
    <source>
        <dbReference type="ARBA" id="ARBA00023169"/>
    </source>
</evidence>
<keyword evidence="3" id="KW-1133">Transmembrane helix</keyword>
<evidence type="ECO:0000256" key="3">
    <source>
        <dbReference type="SAM" id="Phobius"/>
    </source>
</evidence>
<sequence>MSDETVNAALQLAVGDAVPDRGGAASGSALHGFYARHGKRLFDILGAAVLLAAFLPLLAILVIVIRCDGGPAFYAQTRVGRGGRRFRCLKLRTMVPGAEGVLADLCARDPRLRLEWERFQKLSDDPRITRLGRFLRKTSIDEIPQLINVLRGDMSLVGARPFTPGQEAAYRRAGGRSYFLHRPGLTGPWQVSERARGVFASRVAHDEHYLATISLGKDLQLLLCTVGAVLRGTGQ</sequence>
<dbReference type="RefSeq" id="WP_092500657.1">
    <property type="nucleotide sequence ID" value="NZ_FNFV01000005.1"/>
</dbReference>
<keyword evidence="6" id="KW-1185">Reference proteome</keyword>
<feature type="domain" description="Bacterial sugar transferase" evidence="4">
    <location>
        <begin position="39"/>
        <end position="230"/>
    </location>
</feature>
<reference evidence="6" key="1">
    <citation type="submission" date="2016-10" db="EMBL/GenBank/DDBJ databases">
        <authorList>
            <person name="Varghese N."/>
            <person name="Submissions S."/>
        </authorList>
    </citation>
    <scope>NUCLEOTIDE SEQUENCE [LARGE SCALE GENOMIC DNA]</scope>
    <source>
        <strain evidence="6">CGMCC 1.10789</strain>
    </source>
</reference>
<name>A0A1G9F5Q4_9RHOB</name>
<evidence type="ECO:0000313" key="6">
    <source>
        <dbReference type="Proteomes" id="UP000199328"/>
    </source>
</evidence>
<dbReference type="GO" id="GO:0000271">
    <property type="term" value="P:polysaccharide biosynthetic process"/>
    <property type="evidence" value="ECO:0007669"/>
    <property type="project" value="UniProtKB-KW"/>
</dbReference>
<dbReference type="InterPro" id="IPR003362">
    <property type="entry name" value="Bact_transf"/>
</dbReference>
<dbReference type="Proteomes" id="UP000199328">
    <property type="component" value="Unassembled WGS sequence"/>
</dbReference>
<evidence type="ECO:0000259" key="4">
    <source>
        <dbReference type="Pfam" id="PF02397"/>
    </source>
</evidence>
<proteinExistence type="inferred from homology"/>
<organism evidence="5 6">
    <name type="scientific">Meinhardsimonia xiamenensis</name>
    <dbReference type="NCBI Taxonomy" id="990712"/>
    <lineage>
        <taxon>Bacteria</taxon>
        <taxon>Pseudomonadati</taxon>
        <taxon>Pseudomonadota</taxon>
        <taxon>Alphaproteobacteria</taxon>
        <taxon>Rhodobacterales</taxon>
        <taxon>Paracoccaceae</taxon>
        <taxon>Meinhardsimonia</taxon>
    </lineage>
</organism>
<dbReference type="GO" id="GO:0016780">
    <property type="term" value="F:phosphotransferase activity, for other substituted phosphate groups"/>
    <property type="evidence" value="ECO:0007669"/>
    <property type="project" value="TreeGrafter"/>
</dbReference>
<dbReference type="EMBL" id="FNFV01000005">
    <property type="protein sequence ID" value="SDK83681.1"/>
    <property type="molecule type" value="Genomic_DNA"/>
</dbReference>
<protein>
    <submittedName>
        <fullName evidence="5">Sugar transferase involved in LPS biosynthesis (Colanic, teichoic acid)</fullName>
    </submittedName>
</protein>
<evidence type="ECO:0000313" key="5">
    <source>
        <dbReference type="EMBL" id="SDK83681.1"/>
    </source>
</evidence>
<keyword evidence="5" id="KW-0808">Transferase</keyword>
<dbReference type="AlphaFoldDB" id="A0A1G9F5Q4"/>
<evidence type="ECO:0000256" key="1">
    <source>
        <dbReference type="ARBA" id="ARBA00006464"/>
    </source>
</evidence>
<dbReference type="STRING" id="990712.SAMN05216257_10547"/>
<dbReference type="PANTHER" id="PTHR30576">
    <property type="entry name" value="COLANIC BIOSYNTHESIS UDP-GLUCOSE LIPID CARRIER TRANSFERASE"/>
    <property type="match status" value="1"/>
</dbReference>
<gene>
    <name evidence="5" type="ORF">SAMN05216257_10547</name>
</gene>
<accession>A0A1G9F5Q4</accession>
<dbReference type="Pfam" id="PF02397">
    <property type="entry name" value="Bac_transf"/>
    <property type="match status" value="1"/>
</dbReference>